<evidence type="ECO:0000259" key="4">
    <source>
        <dbReference type="Pfam" id="PF20160"/>
    </source>
</evidence>
<dbReference type="EMBL" id="OIVN01003136">
    <property type="protein sequence ID" value="SPD09070.1"/>
    <property type="molecule type" value="Genomic_DNA"/>
</dbReference>
<evidence type="ECO:0000313" key="5">
    <source>
        <dbReference type="EMBL" id="SPD09070.1"/>
    </source>
</evidence>
<evidence type="ECO:0000256" key="1">
    <source>
        <dbReference type="ARBA" id="ARBA00022614"/>
    </source>
</evidence>
<dbReference type="Pfam" id="PF20160">
    <property type="entry name" value="C-JID"/>
    <property type="match status" value="1"/>
</dbReference>
<dbReference type="InterPro" id="IPR045344">
    <property type="entry name" value="C-JID"/>
</dbReference>
<proteinExistence type="predicted"/>
<feature type="transmembrane region" description="Helical" evidence="3">
    <location>
        <begin position="396"/>
        <end position="418"/>
    </location>
</feature>
<keyword evidence="2" id="KW-0677">Repeat</keyword>
<gene>
    <name evidence="5" type="ORF">FSB_LOCUS36952</name>
</gene>
<accession>A0A2N9HBK6</accession>
<reference evidence="5" key="1">
    <citation type="submission" date="2018-02" db="EMBL/GenBank/DDBJ databases">
        <authorList>
            <person name="Cohen D.B."/>
            <person name="Kent A.D."/>
        </authorList>
    </citation>
    <scope>NUCLEOTIDE SEQUENCE</scope>
</reference>
<evidence type="ECO:0000256" key="3">
    <source>
        <dbReference type="SAM" id="Phobius"/>
    </source>
</evidence>
<feature type="domain" description="C-JID" evidence="4">
    <location>
        <begin position="63"/>
        <end position="188"/>
    </location>
</feature>
<dbReference type="AlphaFoldDB" id="A0A2N9HBK6"/>
<evidence type="ECO:0000256" key="2">
    <source>
        <dbReference type="ARBA" id="ARBA00022737"/>
    </source>
</evidence>
<protein>
    <recommendedName>
        <fullName evidence="4">C-JID domain-containing protein</fullName>
    </recommendedName>
</protein>
<sequence length="420" mass="47769">MIGLPRNLVCATGSSHQESEFELDEATSKMGYVSELGLASGTEFSFKTVSSFEIDVERYHLVLPGTKIPKWFNHQSYGNSVLFSVGRKFPIFACCVAVKIESQVSYPFLPVVECSIYIFTNGCKARLTSTKYFLEPSSFMWFCYLNLMESSLEGIIQDDWNDVKLLCEISSYDLKKGKITIERCGVHVPWICSPQNSEADQVACIRIFERLQVSFDERLKIFLCRVATEKLFRCSKSQDAHCPLCEIAEDSALHLFQFCPYAKGVWYCGKWGLRVEMIQAQSVMKFIEHIIDPPSELLAERVTKDEFTLYAAVAMKILWEARVEALVSNTKANISQLAHRLNKQYDSYLWPHGITWVIEEQNKGSAWTRPPHQRGEVLNFALATARCCVIILSMKAAGYCIVAIKLIFYMQAIAVIYLSD</sequence>
<keyword evidence="3" id="KW-1133">Transmembrane helix</keyword>
<keyword evidence="1" id="KW-0433">Leucine-rich repeat</keyword>
<name>A0A2N9HBK6_FAGSY</name>
<keyword evidence="3" id="KW-0812">Transmembrane</keyword>
<organism evidence="5">
    <name type="scientific">Fagus sylvatica</name>
    <name type="common">Beechnut</name>
    <dbReference type="NCBI Taxonomy" id="28930"/>
    <lineage>
        <taxon>Eukaryota</taxon>
        <taxon>Viridiplantae</taxon>
        <taxon>Streptophyta</taxon>
        <taxon>Embryophyta</taxon>
        <taxon>Tracheophyta</taxon>
        <taxon>Spermatophyta</taxon>
        <taxon>Magnoliopsida</taxon>
        <taxon>eudicotyledons</taxon>
        <taxon>Gunneridae</taxon>
        <taxon>Pentapetalae</taxon>
        <taxon>rosids</taxon>
        <taxon>fabids</taxon>
        <taxon>Fagales</taxon>
        <taxon>Fagaceae</taxon>
        <taxon>Fagus</taxon>
    </lineage>
</organism>
<keyword evidence="3" id="KW-0472">Membrane</keyword>